<dbReference type="STRING" id="402385.SAMN05421848_0015"/>
<dbReference type="InterPro" id="IPR026024">
    <property type="entry name" value="Chemotaxis_MeTrfase_CheR"/>
</dbReference>
<evidence type="ECO:0000313" key="8">
    <source>
        <dbReference type="EMBL" id="SFB95143.1"/>
    </source>
</evidence>
<dbReference type="CDD" id="cd02440">
    <property type="entry name" value="AdoMet_MTases"/>
    <property type="match status" value="1"/>
</dbReference>
<feature type="domain" description="CheR-type methyltransferase" evidence="7">
    <location>
        <begin position="5"/>
        <end position="276"/>
    </location>
</feature>
<evidence type="ECO:0000256" key="6">
    <source>
        <dbReference type="PIRSR" id="PIRSR000410-1"/>
    </source>
</evidence>
<evidence type="ECO:0000256" key="5">
    <source>
        <dbReference type="PIRNR" id="PIRNR000410"/>
    </source>
</evidence>
<dbReference type="OrthoDB" id="9816309at2"/>
<keyword evidence="4 5" id="KW-0949">S-adenosyl-L-methionine</keyword>
<dbReference type="InterPro" id="IPR029063">
    <property type="entry name" value="SAM-dependent_MTases_sf"/>
</dbReference>
<evidence type="ECO:0000256" key="4">
    <source>
        <dbReference type="ARBA" id="ARBA00022691"/>
    </source>
</evidence>
<comment type="function">
    <text evidence="5">Methylation of the membrane-bound methyl-accepting chemotaxis proteins (MCP) to form gamma-glutamyl methyl ester residues in MCP.</text>
</comment>
<feature type="binding site" evidence="6">
    <location>
        <begin position="202"/>
        <end position="203"/>
    </location>
    <ligand>
        <name>S-adenosyl-L-methionine</name>
        <dbReference type="ChEBI" id="CHEBI:59789"/>
    </ligand>
</feature>
<dbReference type="Pfam" id="PF03705">
    <property type="entry name" value="CheR_N"/>
    <property type="match status" value="1"/>
</dbReference>
<feature type="binding site" evidence="6">
    <location>
        <position position="88"/>
    </location>
    <ligand>
        <name>S-adenosyl-L-methionine</name>
        <dbReference type="ChEBI" id="CHEBI:59789"/>
    </ligand>
</feature>
<accession>A0A1I1FDC8</accession>
<comment type="catalytic activity">
    <reaction evidence="1 5">
        <text>L-glutamyl-[protein] + S-adenosyl-L-methionine = [protein]-L-glutamate 5-O-methyl ester + S-adenosyl-L-homocysteine</text>
        <dbReference type="Rhea" id="RHEA:24452"/>
        <dbReference type="Rhea" id="RHEA-COMP:10208"/>
        <dbReference type="Rhea" id="RHEA-COMP:10311"/>
        <dbReference type="ChEBI" id="CHEBI:29973"/>
        <dbReference type="ChEBI" id="CHEBI:57856"/>
        <dbReference type="ChEBI" id="CHEBI:59789"/>
        <dbReference type="ChEBI" id="CHEBI:82795"/>
        <dbReference type="EC" id="2.1.1.80"/>
    </reaction>
</comment>
<keyword evidence="3 5" id="KW-0808">Transferase</keyword>
<dbReference type="InterPro" id="IPR036804">
    <property type="entry name" value="CheR_N_sf"/>
</dbReference>
<feature type="binding site" evidence="6">
    <location>
        <begin position="220"/>
        <end position="221"/>
    </location>
    <ligand>
        <name>S-adenosyl-L-methionine</name>
        <dbReference type="ChEBI" id="CHEBI:59789"/>
    </ligand>
</feature>
<protein>
    <recommendedName>
        <fullName evidence="5">Chemotaxis protein methyltransferase</fullName>
        <ecNumber evidence="5">2.1.1.80</ecNumber>
    </recommendedName>
</protein>
<dbReference type="PANTHER" id="PTHR24422">
    <property type="entry name" value="CHEMOTAXIS PROTEIN METHYLTRANSFERASE"/>
    <property type="match status" value="1"/>
</dbReference>
<sequence>MTEVAESRDLKLTHEDFERVRRLIHERAGIALALHKKEMVYSRLARRLRTLGLNQFRAYLDILDGHAESPEWEHFVNALTTNLTSFFREAHHFPILADHVRAQSSNIKVWCCAASTGEEPWSLAMTLTEALGPKAQNARIVATDIDTRALATASAGIYPINQIEKLSMEQRKRFFMRGVGAKSGVARVNPALSAMVEYRQLNLLEARWNMEGPFDAIFCRNIMIYFDKPTQKRILERFAPLLKPNGLLFAGHSENFTYLTDVFRLQGHTVYGLASSPGSRP</sequence>
<dbReference type="PIRSF" id="PIRSF000410">
    <property type="entry name" value="CheR"/>
    <property type="match status" value="1"/>
</dbReference>
<dbReference type="Proteomes" id="UP000199046">
    <property type="component" value="Unassembled WGS sequence"/>
</dbReference>
<dbReference type="Pfam" id="PF01739">
    <property type="entry name" value="CheR"/>
    <property type="match status" value="1"/>
</dbReference>
<feature type="binding site" evidence="6">
    <location>
        <position position="144"/>
    </location>
    <ligand>
        <name>S-adenosyl-L-methionine</name>
        <dbReference type="ChEBI" id="CHEBI:59789"/>
    </ligand>
</feature>
<evidence type="ECO:0000256" key="1">
    <source>
        <dbReference type="ARBA" id="ARBA00001541"/>
    </source>
</evidence>
<dbReference type="Gene3D" id="1.10.155.10">
    <property type="entry name" value="Chemotaxis receptor methyltransferase CheR, N-terminal domain"/>
    <property type="match status" value="1"/>
</dbReference>
<dbReference type="PROSITE" id="PS50123">
    <property type="entry name" value="CHER"/>
    <property type="match status" value="1"/>
</dbReference>
<dbReference type="PRINTS" id="PR00996">
    <property type="entry name" value="CHERMTFRASE"/>
</dbReference>
<name>A0A1I1FDC8_9GAMM</name>
<evidence type="ECO:0000259" key="7">
    <source>
        <dbReference type="PROSITE" id="PS50123"/>
    </source>
</evidence>
<dbReference type="RefSeq" id="WP_090129595.1">
    <property type="nucleotide sequence ID" value="NZ_FOLY01000001.1"/>
</dbReference>
<keyword evidence="2 5" id="KW-0489">Methyltransferase</keyword>
<dbReference type="EC" id="2.1.1.80" evidence="5"/>
<dbReference type="SMART" id="SM00138">
    <property type="entry name" value="MeTrc"/>
    <property type="match status" value="1"/>
</dbReference>
<dbReference type="InterPro" id="IPR022641">
    <property type="entry name" value="CheR_N"/>
</dbReference>
<organism evidence="8 9">
    <name type="scientific">Kushneria avicenniae</name>
    <dbReference type="NCBI Taxonomy" id="402385"/>
    <lineage>
        <taxon>Bacteria</taxon>
        <taxon>Pseudomonadati</taxon>
        <taxon>Pseudomonadota</taxon>
        <taxon>Gammaproteobacteria</taxon>
        <taxon>Oceanospirillales</taxon>
        <taxon>Halomonadaceae</taxon>
        <taxon>Kushneria</taxon>
    </lineage>
</organism>
<dbReference type="Gene3D" id="3.40.50.150">
    <property type="entry name" value="Vaccinia Virus protein VP39"/>
    <property type="match status" value="1"/>
</dbReference>
<dbReference type="GO" id="GO:0032259">
    <property type="term" value="P:methylation"/>
    <property type="evidence" value="ECO:0007669"/>
    <property type="project" value="UniProtKB-KW"/>
</dbReference>
<reference evidence="9" key="1">
    <citation type="submission" date="2016-10" db="EMBL/GenBank/DDBJ databases">
        <authorList>
            <person name="Varghese N."/>
            <person name="Submissions S."/>
        </authorList>
    </citation>
    <scope>NUCLEOTIDE SEQUENCE [LARGE SCALE GENOMIC DNA]</scope>
    <source>
        <strain evidence="9">DSM 23439</strain>
    </source>
</reference>
<feature type="binding site" evidence="6">
    <location>
        <position position="84"/>
    </location>
    <ligand>
        <name>S-adenosyl-L-methionine</name>
        <dbReference type="ChEBI" id="CHEBI:59789"/>
    </ligand>
</feature>
<dbReference type="SUPFAM" id="SSF53335">
    <property type="entry name" value="S-adenosyl-L-methionine-dependent methyltransferases"/>
    <property type="match status" value="1"/>
</dbReference>
<dbReference type="InterPro" id="IPR050903">
    <property type="entry name" value="Bact_Chemotaxis_MeTrfase"/>
</dbReference>
<dbReference type="SUPFAM" id="SSF47757">
    <property type="entry name" value="Chemotaxis receptor methyltransferase CheR, N-terminal domain"/>
    <property type="match status" value="1"/>
</dbReference>
<evidence type="ECO:0000313" key="9">
    <source>
        <dbReference type="Proteomes" id="UP000199046"/>
    </source>
</evidence>
<evidence type="ECO:0000256" key="2">
    <source>
        <dbReference type="ARBA" id="ARBA00022603"/>
    </source>
</evidence>
<dbReference type="EMBL" id="FOLY01000001">
    <property type="protein sequence ID" value="SFB95143.1"/>
    <property type="molecule type" value="Genomic_DNA"/>
</dbReference>
<dbReference type="InterPro" id="IPR000780">
    <property type="entry name" value="CheR_MeTrfase"/>
</dbReference>
<feature type="binding site" evidence="6">
    <location>
        <position position="82"/>
    </location>
    <ligand>
        <name>S-adenosyl-L-methionine</name>
        <dbReference type="ChEBI" id="CHEBI:59789"/>
    </ligand>
</feature>
<keyword evidence="9" id="KW-1185">Reference proteome</keyword>
<proteinExistence type="predicted"/>
<evidence type="ECO:0000256" key="3">
    <source>
        <dbReference type="ARBA" id="ARBA00022679"/>
    </source>
</evidence>
<gene>
    <name evidence="8" type="ORF">SAMN05421848_0015</name>
</gene>
<dbReference type="GO" id="GO:0008983">
    <property type="term" value="F:protein-glutamate O-methyltransferase activity"/>
    <property type="evidence" value="ECO:0007669"/>
    <property type="project" value="UniProtKB-EC"/>
</dbReference>
<dbReference type="AlphaFoldDB" id="A0A1I1FDC8"/>
<feature type="binding site" evidence="6">
    <location>
        <position position="119"/>
    </location>
    <ligand>
        <name>S-adenosyl-L-methionine</name>
        <dbReference type="ChEBI" id="CHEBI:59789"/>
    </ligand>
</feature>
<dbReference type="InterPro" id="IPR022642">
    <property type="entry name" value="CheR_C"/>
</dbReference>
<dbReference type="PANTHER" id="PTHR24422:SF19">
    <property type="entry name" value="CHEMOTAXIS PROTEIN METHYLTRANSFERASE"/>
    <property type="match status" value="1"/>
</dbReference>